<gene>
    <name evidence="15" type="ORF">BEMITA_LOCUS12357</name>
</gene>
<evidence type="ECO:0000313" key="16">
    <source>
        <dbReference type="Proteomes" id="UP001152759"/>
    </source>
</evidence>
<accession>A0A9P0F673</accession>
<dbReference type="EMBL" id="OU963869">
    <property type="protein sequence ID" value="CAH0394011.1"/>
    <property type="molecule type" value="Genomic_DNA"/>
</dbReference>
<evidence type="ECO:0000256" key="4">
    <source>
        <dbReference type="ARBA" id="ARBA00022614"/>
    </source>
</evidence>
<dbReference type="InterPro" id="IPR032675">
    <property type="entry name" value="LRR_dom_sf"/>
</dbReference>
<dbReference type="PANTHER" id="PTHR45973">
    <property type="entry name" value="PROTEIN PHOSPHATASE 1 REGULATORY SUBUNIT SDS22-RELATED"/>
    <property type="match status" value="1"/>
</dbReference>
<dbReference type="InterPro" id="IPR001611">
    <property type="entry name" value="Leu-rich_rpt"/>
</dbReference>
<dbReference type="InterPro" id="IPR050576">
    <property type="entry name" value="Cilia_flagella_integrity"/>
</dbReference>
<evidence type="ECO:0000256" key="2">
    <source>
        <dbReference type="ARBA" id="ARBA00004611"/>
    </source>
</evidence>
<dbReference type="Gene3D" id="3.80.10.10">
    <property type="entry name" value="Ribonuclease Inhibitor"/>
    <property type="match status" value="2"/>
</dbReference>
<keyword evidence="9" id="KW-0206">Cytoskeleton</keyword>
<reference evidence="15" key="1">
    <citation type="submission" date="2021-12" db="EMBL/GenBank/DDBJ databases">
        <authorList>
            <person name="King R."/>
        </authorList>
    </citation>
    <scope>NUCLEOTIDE SEQUENCE</scope>
</reference>
<comment type="similarity">
    <text evidence="12">Belongs to the DRC3 family.</text>
</comment>
<evidence type="ECO:0000256" key="9">
    <source>
        <dbReference type="ARBA" id="ARBA00023212"/>
    </source>
</evidence>
<protein>
    <recommendedName>
        <fullName evidence="11">Dynein axonemal assembly factor 1 homolog</fullName>
    </recommendedName>
    <alternativeName>
        <fullName evidence="13">Dynein regulatory complex subunit 3</fullName>
    </alternativeName>
</protein>
<organism evidence="15 16">
    <name type="scientific">Bemisia tabaci</name>
    <name type="common">Sweetpotato whitefly</name>
    <name type="synonym">Aleurodes tabaci</name>
    <dbReference type="NCBI Taxonomy" id="7038"/>
    <lineage>
        <taxon>Eukaryota</taxon>
        <taxon>Metazoa</taxon>
        <taxon>Ecdysozoa</taxon>
        <taxon>Arthropoda</taxon>
        <taxon>Hexapoda</taxon>
        <taxon>Insecta</taxon>
        <taxon>Pterygota</taxon>
        <taxon>Neoptera</taxon>
        <taxon>Paraneoptera</taxon>
        <taxon>Hemiptera</taxon>
        <taxon>Sternorrhyncha</taxon>
        <taxon>Aleyrodoidea</taxon>
        <taxon>Aleyrodidae</taxon>
        <taxon>Aleyrodinae</taxon>
        <taxon>Bemisia</taxon>
    </lineage>
</organism>
<dbReference type="PROSITE" id="PS51450">
    <property type="entry name" value="LRR"/>
    <property type="match status" value="3"/>
</dbReference>
<dbReference type="InterPro" id="IPR003591">
    <property type="entry name" value="Leu-rich_rpt_typical-subtyp"/>
</dbReference>
<evidence type="ECO:0000256" key="3">
    <source>
        <dbReference type="ARBA" id="ARBA00022490"/>
    </source>
</evidence>
<keyword evidence="8" id="KW-0969">Cilium</keyword>
<comment type="function">
    <text evidence="1">Cilium-specific protein required for cilia structures.</text>
</comment>
<proteinExistence type="inferred from homology"/>
<sequence length="619" mass="71416">MTCAGEDTLGGSGTTAVISVETIQDIVLKSEVEGKFDERAGKRIHDRIAAVNTLRLEFRGIICIDSLWMLTNLTELYLNNNSIQKIENIENLVNLTKLDLSFNQIKKIENLEEQIKLSKLSLSYNQISKLENLDNCPQLKVLVCSNNLLADLDDIQYLRKFEHLRTLTMIGNPFSNAGSFVDHVAKELPQLVYLNFQMLRTKDGKDSRLLLVQRKFADDMSKVSHHIKFEGKIYESELELHTDAFVEYLEDHQLFDSFGLSNDLREIYAETTETQMHCHKFQSAVFECTHQIFELGLKQLSLRIQELNDYNESMTKIEQDFASTSSGLIDQFGEEKNTIFSDLKKHMNKMSRHKNEEVLGELKKLQDTFETHLQKIWFELMRLEDIRSIQIKDLLGVLKQNIQSIVKDFTHNAKGYFSQIREHVNYFILLLKDHVQTHSALNETEAYNQISEQAEAILERLNIAKEMMYNVIDKREDTLIISAWDWYDDLFQQLEQKEFARSRNMILQINTFSDFQLVELSAELSNTAPQEQTEFSFSELQMIKDLSQIWPELGRGQDHGFTGTLPARAADDATGDNLPLLGPKPVSPSPHEPRKALIYTDDTAHVEMDLRPYVRGTTN</sequence>
<feature type="region of interest" description="Disordered" evidence="14">
    <location>
        <begin position="560"/>
        <end position="592"/>
    </location>
</feature>
<evidence type="ECO:0000256" key="12">
    <source>
        <dbReference type="ARBA" id="ARBA00038378"/>
    </source>
</evidence>
<keyword evidence="4" id="KW-0433">Leucine-rich repeat</keyword>
<dbReference type="PANTHER" id="PTHR45973:SF12">
    <property type="entry name" value="DYNEIN REGULATORY COMPLEX SUBUNIT 3"/>
    <property type="match status" value="1"/>
</dbReference>
<dbReference type="SMART" id="SM00369">
    <property type="entry name" value="LRR_TYP"/>
    <property type="match status" value="2"/>
</dbReference>
<keyword evidence="5" id="KW-0677">Repeat</keyword>
<keyword evidence="3" id="KW-0963">Cytoplasm</keyword>
<dbReference type="Proteomes" id="UP001152759">
    <property type="component" value="Chromosome 8"/>
</dbReference>
<evidence type="ECO:0000256" key="6">
    <source>
        <dbReference type="ARBA" id="ARBA00022846"/>
    </source>
</evidence>
<evidence type="ECO:0000256" key="14">
    <source>
        <dbReference type="SAM" id="MobiDB-lite"/>
    </source>
</evidence>
<dbReference type="SUPFAM" id="SSF52058">
    <property type="entry name" value="L domain-like"/>
    <property type="match status" value="1"/>
</dbReference>
<evidence type="ECO:0000256" key="5">
    <source>
        <dbReference type="ARBA" id="ARBA00022737"/>
    </source>
</evidence>
<dbReference type="AlphaFoldDB" id="A0A9P0F673"/>
<keyword evidence="16" id="KW-1185">Reference proteome</keyword>
<keyword evidence="10" id="KW-0966">Cell projection</keyword>
<comment type="subcellular location">
    <subcellularLocation>
        <location evidence="2">Cytoplasm</location>
        <location evidence="2">Cytoskeleton</location>
        <location evidence="2">Flagellum axoneme</location>
    </subcellularLocation>
</comment>
<evidence type="ECO:0000256" key="7">
    <source>
        <dbReference type="ARBA" id="ARBA00023054"/>
    </source>
</evidence>
<evidence type="ECO:0000256" key="1">
    <source>
        <dbReference type="ARBA" id="ARBA00003843"/>
    </source>
</evidence>
<evidence type="ECO:0000256" key="13">
    <source>
        <dbReference type="ARBA" id="ARBA00040950"/>
    </source>
</evidence>
<keyword evidence="6" id="KW-0282">Flagellum</keyword>
<evidence type="ECO:0000256" key="8">
    <source>
        <dbReference type="ARBA" id="ARBA00023069"/>
    </source>
</evidence>
<evidence type="ECO:0000256" key="11">
    <source>
        <dbReference type="ARBA" id="ARBA00024433"/>
    </source>
</evidence>
<dbReference type="SMART" id="SM00365">
    <property type="entry name" value="LRR_SD22"/>
    <property type="match status" value="3"/>
</dbReference>
<evidence type="ECO:0000256" key="10">
    <source>
        <dbReference type="ARBA" id="ARBA00023273"/>
    </source>
</evidence>
<dbReference type="GO" id="GO:0005929">
    <property type="term" value="C:cilium"/>
    <property type="evidence" value="ECO:0007669"/>
    <property type="project" value="TreeGrafter"/>
</dbReference>
<name>A0A9P0F673_BEMTA</name>
<evidence type="ECO:0000313" key="15">
    <source>
        <dbReference type="EMBL" id="CAH0394011.1"/>
    </source>
</evidence>
<dbReference type="Pfam" id="PF14580">
    <property type="entry name" value="LRR_9"/>
    <property type="match status" value="1"/>
</dbReference>
<keyword evidence="7" id="KW-0175">Coiled coil</keyword>